<sequence length="465" mass="46974">MAERLDVAGRLAEGRVAVEHTQAYVRACQATGYAHPDLTSHPSAIRDWFDSEDGLDLHVLDRDCTQLRAADVAALEGLRIQQDQVAQLAAAWTGTGSDAAIAFLQRHCDTATMVANEVRSAAQRCESLRDNLWHLLDFKVGTAVAIDDRSQAQRAAWLAAAAAVTAGAGQRSTAEQVVRGQVMPYVDNDIRNDWLSAMRSSLAAFGSAYDMVNDRMRAAPAAYFDLPGDLGPGFPPPSPAPAPPAPVPPAPSPAPSPPAVTAPAAVLPSVAEPPPAPTAAAPAAAPIQPAPPLSDLAPPLSDVGAGLGDGSALPAGGGGLGDLGGGSAGLGGLGGLAGRIVDALSGLLGSATDEPGDSPGPDDPVEDPFDDDDPFDPDDEHDDADEEERDEADAEKADELTESAVAQPVTDATPAESPPLPAGGPPPASAPVPAATPAPAAAPAPPTDGATPCEIAADQVPQAGQ</sequence>
<dbReference type="RefSeq" id="WP_036466858.1">
    <property type="nucleotide sequence ID" value="NZ_HG964446.1"/>
</dbReference>
<dbReference type="EMBL" id="HG964446">
    <property type="protein sequence ID" value="CDO87117.1"/>
    <property type="molecule type" value="Genomic_DNA"/>
</dbReference>
<reference evidence="2" key="2">
    <citation type="submission" date="2014-04" db="EMBL/GenBank/DDBJ databases">
        <authorList>
            <person name="Urmite Genomes U."/>
        </authorList>
    </citation>
    <scope>NUCLEOTIDE SEQUENCE</scope>
    <source>
        <strain evidence="2">DSM 44626</strain>
    </source>
</reference>
<dbReference type="Proteomes" id="UP000193710">
    <property type="component" value="Unassembled WGS sequence"/>
</dbReference>
<dbReference type="eggNOG" id="ENOG5031D8I">
    <property type="taxonomic scope" value="Bacteria"/>
</dbReference>
<organism evidence="2">
    <name type="scientific">Mycobacterium triplex</name>
    <dbReference type="NCBI Taxonomy" id="47839"/>
    <lineage>
        <taxon>Bacteria</taxon>
        <taxon>Bacillati</taxon>
        <taxon>Actinomycetota</taxon>
        <taxon>Actinomycetes</taxon>
        <taxon>Mycobacteriales</taxon>
        <taxon>Mycobacteriaceae</taxon>
        <taxon>Mycobacterium</taxon>
        <taxon>Mycobacterium simiae complex</taxon>
    </lineage>
</organism>
<feature type="compositionally biased region" description="Pro residues" evidence="1">
    <location>
        <begin position="233"/>
        <end position="260"/>
    </location>
</feature>
<dbReference type="STRING" id="47839.BN973_01468"/>
<feature type="compositionally biased region" description="Acidic residues" evidence="1">
    <location>
        <begin position="363"/>
        <end position="393"/>
    </location>
</feature>
<gene>
    <name evidence="3" type="ORF">AWC29_19710</name>
    <name evidence="2" type="ORF">BN973_01468</name>
</gene>
<feature type="region of interest" description="Disordered" evidence="1">
    <location>
        <begin position="230"/>
        <end position="302"/>
    </location>
</feature>
<feature type="region of interest" description="Disordered" evidence="1">
    <location>
        <begin position="347"/>
        <end position="465"/>
    </location>
</feature>
<proteinExistence type="predicted"/>
<evidence type="ECO:0000313" key="4">
    <source>
        <dbReference type="Proteomes" id="UP000193710"/>
    </source>
</evidence>
<reference evidence="3 4" key="3">
    <citation type="submission" date="2016-01" db="EMBL/GenBank/DDBJ databases">
        <title>The new phylogeny of the genus Mycobacterium.</title>
        <authorList>
            <person name="Tarcisio F."/>
            <person name="Conor M."/>
            <person name="Antonella G."/>
            <person name="Elisabetta G."/>
            <person name="Giulia F.S."/>
            <person name="Sara T."/>
            <person name="Anna F."/>
            <person name="Clotilde B."/>
            <person name="Roberto B."/>
            <person name="Veronica D.S."/>
            <person name="Fabio R."/>
            <person name="Monica P."/>
            <person name="Olivier J."/>
            <person name="Enrico T."/>
            <person name="Nicola S."/>
        </authorList>
    </citation>
    <scope>NUCLEOTIDE SEQUENCE [LARGE SCALE GENOMIC DNA]</scope>
    <source>
        <strain evidence="3 4">DSM 44626</strain>
    </source>
</reference>
<dbReference type="AlphaFoldDB" id="A0A024JUU5"/>
<feature type="compositionally biased region" description="Low complexity" evidence="1">
    <location>
        <begin position="278"/>
        <end position="302"/>
    </location>
</feature>
<dbReference type="OrthoDB" id="4727254at2"/>
<evidence type="ECO:0000256" key="1">
    <source>
        <dbReference type="SAM" id="MobiDB-lite"/>
    </source>
</evidence>
<dbReference type="Proteomes" id="UP000028880">
    <property type="component" value="Unassembled WGS sequence"/>
</dbReference>
<evidence type="ECO:0000313" key="3">
    <source>
        <dbReference type="EMBL" id="ORX02482.1"/>
    </source>
</evidence>
<name>A0A024JUU5_9MYCO</name>
<dbReference type="HOGENOM" id="CLU_047700_0_0_11"/>
<reference evidence="2" key="1">
    <citation type="journal article" date="2014" name="Genome Announc.">
        <title>Draft Genome Sequence of Mycobacterium triplex DSM 44626.</title>
        <authorList>
            <person name="Sassi M."/>
            <person name="Croce O."/>
            <person name="Robert C."/>
            <person name="Raoult D."/>
            <person name="Drancourt M."/>
        </authorList>
    </citation>
    <scope>NUCLEOTIDE SEQUENCE [LARGE SCALE GENOMIC DNA]</scope>
    <source>
        <strain evidence="2">DSM 44626</strain>
    </source>
</reference>
<feature type="compositionally biased region" description="Low complexity" evidence="1">
    <location>
        <begin position="261"/>
        <end position="270"/>
    </location>
</feature>
<accession>A0A024JUU5</accession>
<evidence type="ECO:0000313" key="2">
    <source>
        <dbReference type="EMBL" id="CDO87117.1"/>
    </source>
</evidence>
<feature type="compositionally biased region" description="Pro residues" evidence="1">
    <location>
        <begin position="416"/>
        <end position="446"/>
    </location>
</feature>
<keyword evidence="4" id="KW-1185">Reference proteome</keyword>
<dbReference type="EMBL" id="LQPY01000026">
    <property type="protein sequence ID" value="ORX02482.1"/>
    <property type="molecule type" value="Genomic_DNA"/>
</dbReference>
<protein>
    <submittedName>
        <fullName evidence="2">Hypothetical alanine and proline rich protein</fullName>
    </submittedName>
</protein>